<dbReference type="Proteomes" id="UP000005237">
    <property type="component" value="Unassembled WGS sequence"/>
</dbReference>
<evidence type="ECO:0000313" key="2">
    <source>
        <dbReference type="Proteomes" id="UP000005237"/>
    </source>
</evidence>
<reference evidence="2" key="1">
    <citation type="submission" date="2010-08" db="EMBL/GenBank/DDBJ databases">
        <authorList>
            <consortium name="Caenorhabditis japonica Sequencing Consortium"/>
            <person name="Wilson R.K."/>
        </authorList>
    </citation>
    <scope>NUCLEOTIDE SEQUENCE [LARGE SCALE GENOMIC DNA]</scope>
    <source>
        <strain evidence="2">DF5081</strain>
    </source>
</reference>
<sequence>DCRHRSTHLRWEQVKTHRAACRNNGTDPDDWSPDDIIRQ</sequence>
<dbReference type="EnsemblMetazoa" id="CJA34818b.1">
    <property type="protein sequence ID" value="CJA34818b.1"/>
    <property type="gene ID" value="WBGene00210665"/>
</dbReference>
<evidence type="ECO:0000313" key="1">
    <source>
        <dbReference type="EnsemblMetazoa" id="CJA34818b.1"/>
    </source>
</evidence>
<accession>A0A8R1EH66</accession>
<protein>
    <submittedName>
        <fullName evidence="1">Uncharacterized protein</fullName>
    </submittedName>
</protein>
<keyword evidence="2" id="KW-1185">Reference proteome</keyword>
<proteinExistence type="predicted"/>
<dbReference type="AlphaFoldDB" id="A0A8R1EH66"/>
<name>A0A8R1EH66_CAEJA</name>
<organism evidence="1 2">
    <name type="scientific">Caenorhabditis japonica</name>
    <dbReference type="NCBI Taxonomy" id="281687"/>
    <lineage>
        <taxon>Eukaryota</taxon>
        <taxon>Metazoa</taxon>
        <taxon>Ecdysozoa</taxon>
        <taxon>Nematoda</taxon>
        <taxon>Chromadorea</taxon>
        <taxon>Rhabditida</taxon>
        <taxon>Rhabditina</taxon>
        <taxon>Rhabditomorpha</taxon>
        <taxon>Rhabditoidea</taxon>
        <taxon>Rhabditidae</taxon>
        <taxon>Peloderinae</taxon>
        <taxon>Caenorhabditis</taxon>
    </lineage>
</organism>
<reference evidence="1" key="2">
    <citation type="submission" date="2022-06" db="UniProtKB">
        <authorList>
            <consortium name="EnsemblMetazoa"/>
        </authorList>
    </citation>
    <scope>IDENTIFICATION</scope>
    <source>
        <strain evidence="1">DF5081</strain>
    </source>
</reference>